<keyword evidence="2" id="KW-0479">Metal-binding</keyword>
<dbReference type="RefSeq" id="WP_047765343.1">
    <property type="nucleotide sequence ID" value="NZ_LAQL01000012.1"/>
</dbReference>
<dbReference type="EC" id="4.2.1.9" evidence="8"/>
<evidence type="ECO:0000313" key="8">
    <source>
        <dbReference type="EMBL" id="KLN59663.1"/>
    </source>
</evidence>
<accession>A0A0H2MBF5</accession>
<dbReference type="GO" id="GO:0004160">
    <property type="term" value="F:dihydroxy-acid dehydratase activity"/>
    <property type="evidence" value="ECO:0007669"/>
    <property type="project" value="UniProtKB-EC"/>
</dbReference>
<name>A0A0H2MBF5_9PROT</name>
<dbReference type="STRING" id="1489064.WH96_16615"/>
<dbReference type="PATRIC" id="fig|1489064.4.peg.307"/>
<keyword evidence="3" id="KW-0408">Iron</keyword>
<proteinExistence type="inferred from homology"/>
<keyword evidence="4" id="KW-0411">Iron-sulfur</keyword>
<dbReference type="PANTHER" id="PTHR43183:SF1">
    <property type="entry name" value="HYPOTHETICAL DIHYDROXY-ACID DEHYDRATASE (EUROFUNG)-RELATED"/>
    <property type="match status" value="1"/>
</dbReference>
<comment type="caution">
    <text evidence="8">The sequence shown here is derived from an EMBL/GenBank/DDBJ whole genome shotgun (WGS) entry which is preliminary data.</text>
</comment>
<dbReference type="EMBL" id="LAQL01000012">
    <property type="protein sequence ID" value="KLN59663.1"/>
    <property type="molecule type" value="Genomic_DNA"/>
</dbReference>
<dbReference type="GO" id="GO:0051536">
    <property type="term" value="F:iron-sulfur cluster binding"/>
    <property type="evidence" value="ECO:0007669"/>
    <property type="project" value="UniProtKB-KW"/>
</dbReference>
<protein>
    <submittedName>
        <fullName evidence="8">Dihydroxy-acid dehydratase</fullName>
        <ecNumber evidence="8">4.2.1.9</ecNumber>
    </submittedName>
</protein>
<feature type="domain" description="Dihydroxy-acid/6-phosphogluconate dehydratase N-terminal" evidence="6">
    <location>
        <begin position="47"/>
        <end position="359"/>
    </location>
</feature>
<dbReference type="Proteomes" id="UP000035444">
    <property type="component" value="Unassembled WGS sequence"/>
</dbReference>
<dbReference type="InterPro" id="IPR020558">
    <property type="entry name" value="DiOHA_6PGluconate_deHydtase_CS"/>
</dbReference>
<feature type="domain" description="Dihydroxy-acid/6-phosphogluconate dehydratase C-terminal" evidence="7">
    <location>
        <begin position="370"/>
        <end position="574"/>
    </location>
</feature>
<dbReference type="PANTHER" id="PTHR43183">
    <property type="entry name" value="HYPOTHETICAL DIHYDROXYACID DEHYDRATASE (EUROFUNG)-RELATED"/>
    <property type="match status" value="1"/>
</dbReference>
<keyword evidence="5 8" id="KW-0456">Lyase</keyword>
<evidence type="ECO:0000256" key="4">
    <source>
        <dbReference type="ARBA" id="ARBA00023014"/>
    </source>
</evidence>
<dbReference type="Pfam" id="PF00920">
    <property type="entry name" value="ILVD_EDD_N"/>
    <property type="match status" value="1"/>
</dbReference>
<dbReference type="GO" id="GO:0046872">
    <property type="term" value="F:metal ion binding"/>
    <property type="evidence" value="ECO:0007669"/>
    <property type="project" value="UniProtKB-KW"/>
</dbReference>
<evidence type="ECO:0000256" key="3">
    <source>
        <dbReference type="ARBA" id="ARBA00023004"/>
    </source>
</evidence>
<dbReference type="NCBIfam" id="NF004784">
    <property type="entry name" value="PRK06131.1"/>
    <property type="match status" value="1"/>
</dbReference>
<evidence type="ECO:0000259" key="7">
    <source>
        <dbReference type="Pfam" id="PF24877"/>
    </source>
</evidence>
<dbReference type="PROSITE" id="PS00886">
    <property type="entry name" value="ILVD_EDD_1"/>
    <property type="match status" value="1"/>
</dbReference>
<evidence type="ECO:0000259" key="6">
    <source>
        <dbReference type="Pfam" id="PF00920"/>
    </source>
</evidence>
<dbReference type="InterPro" id="IPR052352">
    <property type="entry name" value="Sugar_Degrad_Dehydratases"/>
</dbReference>
<sequence>MTHQRITPAELRSKKWFDDVDDPGMSALYLERYLNFGLTREELQSGKPIIGIAQTGSDLTPCNRHHTDLAVRVKEGIRDAGGIPLEFPVHPIQETGKRPTAALDRNLAYLGLVEVLYGYPLDGVVLTTGCDKTTPACLMAAATVNIPAIVLSGGPMLDGYHKGRTVGSGSIIWEAREQLAAGEIDYDGFMDLAAASAPSVGHCNTMGTALSMNCLAEALGMSLPGCASIPAPYRERGQISYHTGKRIVDMVWEDLKPSKVMTREALENAIVLASSLGASTNCPPHLIAIARHMGVELTMDDWQRIGYSVPMIVDCQPTGRHLGERFHKAGGVPAVLAELIKADLIHEDCLTVNNQTLGANCREAFTHDRDVIKPTDDPLLQSAGLMVLSGNLFDNAVLKTSAIDETFRKRYLEDPDHPNVFTGKAIVFEGSEDYHQRRNDPDLGVTEDSILFIRNCGPVGYPGSAEVVNMLPPDSLVKQGITSLPCVGDGRQSGTSGSPSILNASPEAAVGGGLALLKSGDGVRVDLNKRQVDMIISDQELERRKANLVLPELDNQTPWQEIYRSMVGQLSTGACLEPATLHLRVVDEKGLPRHSH</sequence>
<dbReference type="InterPro" id="IPR037237">
    <property type="entry name" value="IlvD/EDD_N"/>
</dbReference>
<dbReference type="SUPFAM" id="SSF52016">
    <property type="entry name" value="LeuD/IlvD-like"/>
    <property type="match status" value="1"/>
</dbReference>
<evidence type="ECO:0000256" key="2">
    <source>
        <dbReference type="ARBA" id="ARBA00022723"/>
    </source>
</evidence>
<dbReference type="AlphaFoldDB" id="A0A0H2MBF5"/>
<dbReference type="InterPro" id="IPR042096">
    <property type="entry name" value="Dihydro-acid_dehy_C"/>
</dbReference>
<evidence type="ECO:0000313" key="9">
    <source>
        <dbReference type="Proteomes" id="UP000035444"/>
    </source>
</evidence>
<gene>
    <name evidence="8" type="ORF">WH96_16615</name>
</gene>
<dbReference type="InterPro" id="IPR056740">
    <property type="entry name" value="ILV_EDD_C"/>
</dbReference>
<evidence type="ECO:0000256" key="1">
    <source>
        <dbReference type="ARBA" id="ARBA00006486"/>
    </source>
</evidence>
<dbReference type="Gene3D" id="3.50.30.80">
    <property type="entry name" value="IlvD/EDD C-terminal domain-like"/>
    <property type="match status" value="1"/>
</dbReference>
<dbReference type="NCBIfam" id="NF009560">
    <property type="entry name" value="PRK13017.1"/>
    <property type="match status" value="1"/>
</dbReference>
<dbReference type="SUPFAM" id="SSF143975">
    <property type="entry name" value="IlvD/EDD N-terminal domain-like"/>
    <property type="match status" value="1"/>
</dbReference>
<evidence type="ECO:0000256" key="5">
    <source>
        <dbReference type="ARBA" id="ARBA00023239"/>
    </source>
</evidence>
<comment type="similarity">
    <text evidence="1">Belongs to the IlvD/Edd family.</text>
</comment>
<keyword evidence="9" id="KW-1185">Reference proteome</keyword>
<dbReference type="Pfam" id="PF24877">
    <property type="entry name" value="ILV_EDD_C"/>
    <property type="match status" value="1"/>
</dbReference>
<reference evidence="8 9" key="1">
    <citation type="submission" date="2015-03" db="EMBL/GenBank/DDBJ databases">
        <title>Genome Sequence of Kiloniella spongiae MEBiC09566, isolated from a marine sponge.</title>
        <authorList>
            <person name="Shao Z."/>
            <person name="Wang L."/>
            <person name="Li X."/>
        </authorList>
    </citation>
    <scope>NUCLEOTIDE SEQUENCE [LARGE SCALE GENOMIC DNA]</scope>
    <source>
        <strain evidence="8 9">MEBiC09566</strain>
    </source>
</reference>
<organism evidence="8 9">
    <name type="scientific">Kiloniella spongiae</name>
    <dbReference type="NCBI Taxonomy" id="1489064"/>
    <lineage>
        <taxon>Bacteria</taxon>
        <taxon>Pseudomonadati</taxon>
        <taxon>Pseudomonadota</taxon>
        <taxon>Alphaproteobacteria</taxon>
        <taxon>Rhodospirillales</taxon>
        <taxon>Kiloniellaceae</taxon>
        <taxon>Kiloniella</taxon>
    </lineage>
</organism>
<dbReference type="InterPro" id="IPR000581">
    <property type="entry name" value="ILV_EDD_N"/>
</dbReference>